<keyword evidence="3" id="KW-1185">Reference proteome</keyword>
<dbReference type="EMBL" id="MU006777">
    <property type="protein sequence ID" value="KAF2645503.1"/>
    <property type="molecule type" value="Genomic_DNA"/>
</dbReference>
<feature type="compositionally biased region" description="Low complexity" evidence="1">
    <location>
        <begin position="75"/>
        <end position="89"/>
    </location>
</feature>
<evidence type="ECO:0000313" key="2">
    <source>
        <dbReference type="EMBL" id="KAF2645503.1"/>
    </source>
</evidence>
<proteinExistence type="predicted"/>
<feature type="region of interest" description="Disordered" evidence="1">
    <location>
        <begin position="61"/>
        <end position="89"/>
    </location>
</feature>
<protein>
    <submittedName>
        <fullName evidence="2">Uncharacterized protein</fullName>
    </submittedName>
</protein>
<organism evidence="2 3">
    <name type="scientific">Massarina eburnea CBS 473.64</name>
    <dbReference type="NCBI Taxonomy" id="1395130"/>
    <lineage>
        <taxon>Eukaryota</taxon>
        <taxon>Fungi</taxon>
        <taxon>Dikarya</taxon>
        <taxon>Ascomycota</taxon>
        <taxon>Pezizomycotina</taxon>
        <taxon>Dothideomycetes</taxon>
        <taxon>Pleosporomycetidae</taxon>
        <taxon>Pleosporales</taxon>
        <taxon>Massarineae</taxon>
        <taxon>Massarinaceae</taxon>
        <taxon>Massarina</taxon>
    </lineage>
</organism>
<name>A0A6A6SFP4_9PLEO</name>
<gene>
    <name evidence="2" type="ORF">P280DRAFT_465324</name>
</gene>
<reference evidence="2" key="1">
    <citation type="journal article" date="2020" name="Stud. Mycol.">
        <title>101 Dothideomycetes genomes: a test case for predicting lifestyles and emergence of pathogens.</title>
        <authorList>
            <person name="Haridas S."/>
            <person name="Albert R."/>
            <person name="Binder M."/>
            <person name="Bloem J."/>
            <person name="Labutti K."/>
            <person name="Salamov A."/>
            <person name="Andreopoulos B."/>
            <person name="Baker S."/>
            <person name="Barry K."/>
            <person name="Bills G."/>
            <person name="Bluhm B."/>
            <person name="Cannon C."/>
            <person name="Castanera R."/>
            <person name="Culley D."/>
            <person name="Daum C."/>
            <person name="Ezra D."/>
            <person name="Gonzalez J."/>
            <person name="Henrissat B."/>
            <person name="Kuo A."/>
            <person name="Liang C."/>
            <person name="Lipzen A."/>
            <person name="Lutzoni F."/>
            <person name="Magnuson J."/>
            <person name="Mondo S."/>
            <person name="Nolan M."/>
            <person name="Ohm R."/>
            <person name="Pangilinan J."/>
            <person name="Park H.-J."/>
            <person name="Ramirez L."/>
            <person name="Alfaro M."/>
            <person name="Sun H."/>
            <person name="Tritt A."/>
            <person name="Yoshinaga Y."/>
            <person name="Zwiers L.-H."/>
            <person name="Turgeon B."/>
            <person name="Goodwin S."/>
            <person name="Spatafora J."/>
            <person name="Crous P."/>
            <person name="Grigoriev I."/>
        </authorList>
    </citation>
    <scope>NUCLEOTIDE SEQUENCE</scope>
    <source>
        <strain evidence="2">CBS 473.64</strain>
    </source>
</reference>
<dbReference type="Proteomes" id="UP000799753">
    <property type="component" value="Unassembled WGS sequence"/>
</dbReference>
<dbReference type="AlphaFoldDB" id="A0A6A6SFP4"/>
<evidence type="ECO:0000313" key="3">
    <source>
        <dbReference type="Proteomes" id="UP000799753"/>
    </source>
</evidence>
<sequence length="151" mass="16976">MTLHPHPHRSKQSQTSDLPTAKVRVPCIIIRCPQTHQSLPDQLTFMEPKWDRECAYLQRSNKRRKKKVHTNNSRPTSQQPCLSQPSPCQTPSHTQSIFTRALKFFGCAASLPTWKGLDYSALCEWNRVHGGVAGSSAHALPPRPLEVLGES</sequence>
<evidence type="ECO:0000256" key="1">
    <source>
        <dbReference type="SAM" id="MobiDB-lite"/>
    </source>
</evidence>
<accession>A0A6A6SFP4</accession>